<organism evidence="9 10">
    <name type="scientific">Breznakia blatticola</name>
    <dbReference type="NCBI Taxonomy" id="1754012"/>
    <lineage>
        <taxon>Bacteria</taxon>
        <taxon>Bacillati</taxon>
        <taxon>Bacillota</taxon>
        <taxon>Erysipelotrichia</taxon>
        <taxon>Erysipelotrichales</taxon>
        <taxon>Erysipelotrichaceae</taxon>
        <taxon>Breznakia</taxon>
    </lineage>
</organism>
<name>A0A4R7ZQ36_9FIRM</name>
<dbReference type="OrthoDB" id="9758506at2"/>
<dbReference type="InterPro" id="IPR011335">
    <property type="entry name" value="Restrct_endonuc-II-like"/>
</dbReference>
<keyword evidence="3" id="KW-0378">Hydrolase</keyword>
<evidence type="ECO:0000256" key="1">
    <source>
        <dbReference type="ARBA" id="ARBA00022741"/>
    </source>
</evidence>
<proteinExistence type="predicted"/>
<evidence type="ECO:0000313" key="10">
    <source>
        <dbReference type="Proteomes" id="UP000294743"/>
    </source>
</evidence>
<evidence type="ECO:0000313" key="9">
    <source>
        <dbReference type="EMBL" id="TDW19792.1"/>
    </source>
</evidence>
<dbReference type="AlphaFoldDB" id="A0A4R7ZQ36"/>
<reference evidence="9 10" key="1">
    <citation type="submission" date="2019-03" db="EMBL/GenBank/DDBJ databases">
        <title>Genomic Encyclopedia of Type Strains, Phase IV (KMG-IV): sequencing the most valuable type-strain genomes for metagenomic binning, comparative biology and taxonomic classification.</title>
        <authorList>
            <person name="Goeker M."/>
        </authorList>
    </citation>
    <scope>NUCLEOTIDE SEQUENCE [LARGE SCALE GENOMIC DNA]</scope>
    <source>
        <strain evidence="9 10">DSM 28867</strain>
    </source>
</reference>
<keyword evidence="4" id="KW-0347">Helicase</keyword>
<keyword evidence="1" id="KW-0547">Nucleotide-binding</keyword>
<dbReference type="GO" id="GO:0016787">
    <property type="term" value="F:hydrolase activity"/>
    <property type="evidence" value="ECO:0007669"/>
    <property type="project" value="UniProtKB-KW"/>
</dbReference>
<accession>A0A4R7ZQ36</accession>
<evidence type="ECO:0000259" key="8">
    <source>
        <dbReference type="Pfam" id="PF12705"/>
    </source>
</evidence>
<keyword evidence="7" id="KW-0234">DNA repair</keyword>
<dbReference type="EMBL" id="SODD01000017">
    <property type="protein sequence ID" value="TDW19792.1"/>
    <property type="molecule type" value="Genomic_DNA"/>
</dbReference>
<dbReference type="RefSeq" id="WP_134169494.1">
    <property type="nucleotide sequence ID" value="NZ_SODD01000017.1"/>
</dbReference>
<dbReference type="Pfam" id="PF12705">
    <property type="entry name" value="PDDEXK_1"/>
    <property type="match status" value="1"/>
</dbReference>
<feature type="domain" description="PD-(D/E)XK endonuclease-like" evidence="8">
    <location>
        <begin position="539"/>
        <end position="848"/>
    </location>
</feature>
<evidence type="ECO:0000256" key="3">
    <source>
        <dbReference type="ARBA" id="ARBA00022801"/>
    </source>
</evidence>
<keyword evidence="10" id="KW-1185">Reference proteome</keyword>
<dbReference type="InterPro" id="IPR038726">
    <property type="entry name" value="PDDEXK_AddAB-type"/>
</dbReference>
<evidence type="ECO:0000256" key="6">
    <source>
        <dbReference type="ARBA" id="ARBA00023125"/>
    </source>
</evidence>
<dbReference type="Gene3D" id="3.90.320.10">
    <property type="match status" value="1"/>
</dbReference>
<evidence type="ECO:0000256" key="7">
    <source>
        <dbReference type="ARBA" id="ARBA00023204"/>
    </source>
</evidence>
<dbReference type="SUPFAM" id="SSF52980">
    <property type="entry name" value="Restriction endonuclease-like"/>
    <property type="match status" value="1"/>
</dbReference>
<dbReference type="GO" id="GO:0004386">
    <property type="term" value="F:helicase activity"/>
    <property type="evidence" value="ECO:0007669"/>
    <property type="project" value="UniProtKB-KW"/>
</dbReference>
<keyword evidence="2" id="KW-0227">DNA damage</keyword>
<keyword evidence="5" id="KW-0067">ATP-binding</keyword>
<dbReference type="GO" id="GO:0006281">
    <property type="term" value="P:DNA repair"/>
    <property type="evidence" value="ECO:0007669"/>
    <property type="project" value="UniProtKB-KW"/>
</dbReference>
<dbReference type="InterPro" id="IPR011604">
    <property type="entry name" value="PDDEXK-like_dom_sf"/>
</dbReference>
<evidence type="ECO:0000256" key="2">
    <source>
        <dbReference type="ARBA" id="ARBA00022763"/>
    </source>
</evidence>
<dbReference type="Proteomes" id="UP000294743">
    <property type="component" value="Unassembled WGS sequence"/>
</dbReference>
<gene>
    <name evidence="9" type="ORF">EDD63_11712</name>
</gene>
<evidence type="ECO:0000256" key="4">
    <source>
        <dbReference type="ARBA" id="ARBA00022806"/>
    </source>
</evidence>
<protein>
    <submittedName>
        <fullName evidence="9">PD-(D/E)XK nuclease superfamily protein</fullName>
    </submittedName>
</protein>
<comment type="caution">
    <text evidence="9">The sequence shown here is derived from an EMBL/GenBank/DDBJ whole genome shotgun (WGS) entry which is preliminary data.</text>
</comment>
<dbReference type="GO" id="GO:0003677">
    <property type="term" value="F:DNA binding"/>
    <property type="evidence" value="ECO:0007669"/>
    <property type="project" value="UniProtKB-KW"/>
</dbReference>
<sequence>MRLQQIKEHTMILAPSYLHKQLRSDLLKQTNGLANVSIMSVDTYLASLLRNNYDAYPYQCYLAMQDLALTYFAGVKDNTDFINEVVQFVDDVNFYGIDANQLKESDVYLKELKDIVFNLLTIPSASKEQRERLYALDDASNIVIIDDFANERHRYIYDVLQQKGATHIAPNLVQPNKEFYYVLNKKEECEAVARYIIGHDIDVSKAKMTLLDTSYQPFIEQIFDRYHIPYSFQSLRKKNRMIFSFTSLLAYYLQPDSEHLAALFETEVFVHPKAQAFVNYVQSFQCTLEDSFTRMEDHVDAAHNTIDANTREAFKKLELDAREVKTEVYEKLKYLLSCFLQEAIVYIEQLVVDNSSFTSIEDVQTIRQIRKEIKISYTYINEKTISLFIERLEALQLKQSKEMLGLQIGELTQPTKEMDYHFVLGATANHFPGFVAKSGLFSENYIKHTDYPSLESRYEFHVQQAIDSLQTSQNLIVFYATSGLDGKVQQPSLEIETLMQQQAKPYPLPFAYQMYQVDTNLQPTYAKALFQKDGMYMGSVSAFEMYANCPYKYFLRHGLKIYEEAKNPLDNSTTGTLMHYIYESLTSQMGKNYASASCAEVAHLIARESKALADVYVQNAKQLQMSQERLLQSLMQNLAYLEMFEETSHLVPTAFEYEFYATIPTTHANVKLHGYIDRLDMNRDFVSVIDYKSSAKKLDLKEVRKGMKLQLPTYLYVAHHEFQRRPVGAYYYSLQNGKQAAYYAKMNRGKLIEQSEEGRKQNFEKTKKLSGWTTSTDFQVMDQDERFIDGIARKKDGSFSASTKIYNIEAVETLLKANLERIVDNLMQANIRIEPVSCAYCKYQDICHNRKDGYERDMLDVDQDIYLVGKLKEESQ</sequence>
<dbReference type="GO" id="GO:0005524">
    <property type="term" value="F:ATP binding"/>
    <property type="evidence" value="ECO:0007669"/>
    <property type="project" value="UniProtKB-KW"/>
</dbReference>
<evidence type="ECO:0000256" key="5">
    <source>
        <dbReference type="ARBA" id="ARBA00022840"/>
    </source>
</evidence>
<keyword evidence="6" id="KW-0238">DNA-binding</keyword>